<dbReference type="SMART" id="SM00360">
    <property type="entry name" value="RRM"/>
    <property type="match status" value="3"/>
</dbReference>
<dbReference type="GO" id="GO:0003723">
    <property type="term" value="F:RNA binding"/>
    <property type="evidence" value="ECO:0007669"/>
    <property type="project" value="UniProtKB-UniRule"/>
</dbReference>
<keyword evidence="7" id="KW-0539">Nucleus</keyword>
<dbReference type="InterPro" id="IPR035979">
    <property type="entry name" value="RBD_domain_sf"/>
</dbReference>
<dbReference type="PROSITE" id="PS50102">
    <property type="entry name" value="RRM"/>
    <property type="match status" value="3"/>
</dbReference>
<dbReference type="InterPro" id="IPR002343">
    <property type="entry name" value="Hud_Sxl_RNA"/>
</dbReference>
<protein>
    <recommendedName>
        <fullName evidence="14">Polyadenylate-binding protein</fullName>
    </recommendedName>
</protein>
<evidence type="ECO:0000256" key="9">
    <source>
        <dbReference type="PROSITE-ProRule" id="PRU00176"/>
    </source>
</evidence>
<feature type="domain" description="RRM" evidence="10">
    <location>
        <begin position="110"/>
        <end position="187"/>
    </location>
</feature>
<dbReference type="OrthoDB" id="19742at2759"/>
<evidence type="ECO:0000256" key="1">
    <source>
        <dbReference type="ARBA" id="ARBA00004123"/>
    </source>
</evidence>
<evidence type="ECO:0000256" key="7">
    <source>
        <dbReference type="ARBA" id="ARBA00023242"/>
    </source>
</evidence>
<proteinExistence type="inferred from homology"/>
<evidence type="ECO:0000256" key="4">
    <source>
        <dbReference type="ARBA" id="ARBA00022490"/>
    </source>
</evidence>
<dbReference type="CDD" id="cd12380">
    <property type="entry name" value="RRM3_I_PABPs"/>
    <property type="match status" value="1"/>
</dbReference>
<name>A0A067KXB0_JATCU</name>
<dbReference type="AlphaFoldDB" id="A0A067KXB0"/>
<dbReference type="Proteomes" id="UP000027138">
    <property type="component" value="Unassembled WGS sequence"/>
</dbReference>
<keyword evidence="6 9" id="KW-0694">RNA-binding</keyword>
<dbReference type="EMBL" id="KK914327">
    <property type="protein sequence ID" value="KDP40836.1"/>
    <property type="molecule type" value="Genomic_DNA"/>
</dbReference>
<evidence type="ECO:0000259" key="11">
    <source>
        <dbReference type="PROSITE" id="PS51309"/>
    </source>
</evidence>
<dbReference type="InterPro" id="IPR036053">
    <property type="entry name" value="PABP-dom"/>
</dbReference>
<reference evidence="12 13" key="1">
    <citation type="journal article" date="2014" name="PLoS ONE">
        <title>Global Analysis of Gene Expression Profiles in Physic Nut (Jatropha curcas L.) Seedlings Exposed to Salt Stress.</title>
        <authorList>
            <person name="Zhang L."/>
            <person name="Zhang C."/>
            <person name="Wu P."/>
            <person name="Chen Y."/>
            <person name="Li M."/>
            <person name="Jiang H."/>
            <person name="Wu G."/>
        </authorList>
    </citation>
    <scope>NUCLEOTIDE SEQUENCE [LARGE SCALE GENOMIC DNA]</scope>
    <source>
        <strain evidence="13">cv. GZQX0401</strain>
        <tissue evidence="12">Young leaves</tissue>
    </source>
</reference>
<dbReference type="PANTHER" id="PTHR24012">
    <property type="entry name" value="RNA BINDING PROTEIN"/>
    <property type="match status" value="1"/>
</dbReference>
<dbReference type="SMART" id="SM00517">
    <property type="entry name" value="PolyA"/>
    <property type="match status" value="1"/>
</dbReference>
<evidence type="ECO:0000256" key="3">
    <source>
        <dbReference type="ARBA" id="ARBA00008557"/>
    </source>
</evidence>
<gene>
    <name evidence="12" type="ORF">JCGZ_24835</name>
</gene>
<dbReference type="SUPFAM" id="SSF63570">
    <property type="entry name" value="PABC (PABP) domain"/>
    <property type="match status" value="1"/>
</dbReference>
<evidence type="ECO:0000259" key="10">
    <source>
        <dbReference type="PROSITE" id="PS50102"/>
    </source>
</evidence>
<evidence type="ECO:0000256" key="6">
    <source>
        <dbReference type="ARBA" id="ARBA00022884"/>
    </source>
</evidence>
<dbReference type="GO" id="GO:0005634">
    <property type="term" value="C:nucleus"/>
    <property type="evidence" value="ECO:0007669"/>
    <property type="project" value="UniProtKB-SubCell"/>
</dbReference>
<dbReference type="SMART" id="SM00361">
    <property type="entry name" value="RRM_1"/>
    <property type="match status" value="3"/>
</dbReference>
<dbReference type="FunFam" id="3.30.70.330:FF:000651">
    <property type="entry name" value="Poly(A) binding protein cytoplasmic 1 like"/>
    <property type="match status" value="2"/>
</dbReference>
<evidence type="ECO:0008006" key="14">
    <source>
        <dbReference type="Google" id="ProtNLM"/>
    </source>
</evidence>
<dbReference type="Gene3D" id="1.10.1900.10">
    <property type="entry name" value="c-terminal domain of poly(a) binding protein"/>
    <property type="match status" value="1"/>
</dbReference>
<comment type="similarity">
    <text evidence="3">Belongs to the polyadenylate-binding protein type-1 family.</text>
</comment>
<dbReference type="STRING" id="180498.A0A067KXB0"/>
<dbReference type="InterPro" id="IPR012677">
    <property type="entry name" value="Nucleotide-bd_a/b_plait_sf"/>
</dbReference>
<evidence type="ECO:0000313" key="13">
    <source>
        <dbReference type="Proteomes" id="UP000027138"/>
    </source>
</evidence>
<keyword evidence="13" id="KW-1185">Reference proteome</keyword>
<dbReference type="Gene3D" id="3.30.70.330">
    <property type="match status" value="3"/>
</dbReference>
<dbReference type="InterPro" id="IPR000504">
    <property type="entry name" value="RRM_dom"/>
</dbReference>
<dbReference type="GO" id="GO:1990904">
    <property type="term" value="C:ribonucleoprotein complex"/>
    <property type="evidence" value="ECO:0007669"/>
    <property type="project" value="InterPro"/>
</dbReference>
<evidence type="ECO:0000313" key="12">
    <source>
        <dbReference type="EMBL" id="KDP40836.1"/>
    </source>
</evidence>
<keyword evidence="5" id="KW-0677">Repeat</keyword>
<keyword evidence="4" id="KW-0963">Cytoplasm</keyword>
<dbReference type="SUPFAM" id="SSF54928">
    <property type="entry name" value="RNA-binding domain, RBD"/>
    <property type="match status" value="3"/>
</dbReference>
<evidence type="ECO:0000256" key="2">
    <source>
        <dbReference type="ARBA" id="ARBA00004496"/>
    </source>
</evidence>
<dbReference type="Pfam" id="PF00076">
    <property type="entry name" value="RRM_1"/>
    <property type="match status" value="3"/>
</dbReference>
<organism evidence="12 13">
    <name type="scientific">Jatropha curcas</name>
    <name type="common">Barbados nut</name>
    <dbReference type="NCBI Taxonomy" id="180498"/>
    <lineage>
        <taxon>Eukaryota</taxon>
        <taxon>Viridiplantae</taxon>
        <taxon>Streptophyta</taxon>
        <taxon>Embryophyta</taxon>
        <taxon>Tracheophyta</taxon>
        <taxon>Spermatophyta</taxon>
        <taxon>Magnoliopsida</taxon>
        <taxon>eudicotyledons</taxon>
        <taxon>Gunneridae</taxon>
        <taxon>Pentapetalae</taxon>
        <taxon>rosids</taxon>
        <taxon>fabids</taxon>
        <taxon>Malpighiales</taxon>
        <taxon>Euphorbiaceae</taxon>
        <taxon>Crotonoideae</taxon>
        <taxon>Jatropheae</taxon>
        <taxon>Jatropha</taxon>
    </lineage>
</organism>
<dbReference type="PROSITE" id="PS51309">
    <property type="entry name" value="PABC"/>
    <property type="match status" value="1"/>
</dbReference>
<feature type="domain" description="PABC" evidence="11">
    <location>
        <begin position="433"/>
        <end position="510"/>
    </location>
</feature>
<comment type="function">
    <text evidence="8">Binds the poly(A) tail of mRNA. Appears to be an important mediator of the multiple roles of the poly(A) tail in mRNA biogenesis, stability and translation.</text>
</comment>
<dbReference type="InterPro" id="IPR002004">
    <property type="entry name" value="PABP_HYD_C"/>
</dbReference>
<feature type="domain" description="RRM" evidence="10">
    <location>
        <begin position="18"/>
        <end position="94"/>
    </location>
</feature>
<feature type="domain" description="RRM" evidence="10">
    <location>
        <begin position="213"/>
        <end position="290"/>
    </location>
</feature>
<accession>A0A067KXB0</accession>
<evidence type="ECO:0000256" key="5">
    <source>
        <dbReference type="ARBA" id="ARBA00022737"/>
    </source>
</evidence>
<dbReference type="InterPro" id="IPR003954">
    <property type="entry name" value="RRM_euk-type"/>
</dbReference>
<dbReference type="Pfam" id="PF00658">
    <property type="entry name" value="MLLE"/>
    <property type="match status" value="1"/>
</dbReference>
<evidence type="ECO:0000256" key="8">
    <source>
        <dbReference type="ARBA" id="ARBA00054110"/>
    </source>
</evidence>
<comment type="subcellular location">
    <subcellularLocation>
        <location evidence="2">Cytoplasm</location>
    </subcellularLocation>
    <subcellularLocation>
        <location evidence="1">Nucleus</location>
    </subcellularLocation>
</comment>
<dbReference type="GO" id="GO:0005737">
    <property type="term" value="C:cytoplasm"/>
    <property type="evidence" value="ECO:0007669"/>
    <property type="project" value="UniProtKB-SubCell"/>
</dbReference>
<dbReference type="PRINTS" id="PR00961">
    <property type="entry name" value="HUDSXLRNA"/>
</dbReference>
<sequence>MRLMWSQRDPFARKSGIGNLFVKNLDASINSACLETLFCKFGTILSCKVVEENGKSKGFGFVQFDSEDSALAARTSLHDTMVKGKKIYVSKFIKKSERTTARPCEELEFTNLYVKNLAKDMTEDTLKSMFSAFGKVCNVVIMKDHDRKSRGFGFVNFESPEDAKKAVDALNGYPLGSRSLFVGRAQNKTERINVLQHEYKGFISNNIEKSRMSNLFVKNLDVSINERKLHELFSGYGQIVSAKVMRNDSGVSKGFGFVSFSSPEEAETALNSLNGTLFEGKSLFVAIAKCKSNRSLELQKYFPQHQSQMLYLPNCNIFPPPTSPLYYSPCFPSIFPYHPISYPNFGANMGVDYTTAAQNYQQPFCSYISTGQIYQSTQNPTAQSFQPHFVKRTTSNLRDRDLNLNNGYAGIQNVGTRKKWTKKVGATGSTSKGLQATACLSAARSPSNSKKDLVNLLPSLVQNLQPELAGKMTGMLLEMSKSEIVNLLNSPNSLALQVDRAAQVLKEANAMKAADTGAVLPKCAYYLRY</sequence>